<dbReference type="Pfam" id="PF01248">
    <property type="entry name" value="Ribosomal_L7Ae"/>
    <property type="match status" value="1"/>
</dbReference>
<feature type="domain" description="Ribosomal protein eL8/eL30/eS12/Gadd45" evidence="3">
    <location>
        <begin position="213"/>
        <end position="305"/>
    </location>
</feature>
<proteinExistence type="predicted"/>
<evidence type="ECO:0000259" key="3">
    <source>
        <dbReference type="Pfam" id="PF01248"/>
    </source>
</evidence>
<evidence type="ECO:0000313" key="6">
    <source>
        <dbReference type="WBParaSite" id="jg5325"/>
    </source>
</evidence>
<evidence type="ECO:0000259" key="4">
    <source>
        <dbReference type="Pfam" id="PF05699"/>
    </source>
</evidence>
<accession>A0A915EDX8</accession>
<dbReference type="Gene3D" id="3.30.1330.30">
    <property type="match status" value="1"/>
</dbReference>
<keyword evidence="5" id="KW-1185">Reference proteome</keyword>
<protein>
    <submittedName>
        <fullName evidence="6">HAT C-terminal dimerisation domain-containing protein</fullName>
    </submittedName>
</protein>
<dbReference type="PANTHER" id="PTHR11449">
    <property type="entry name" value="RIBOSOMAL PROTEIN L30"/>
    <property type="match status" value="1"/>
</dbReference>
<dbReference type="InterPro" id="IPR008906">
    <property type="entry name" value="HATC_C_dom"/>
</dbReference>
<dbReference type="WBParaSite" id="jg5325">
    <property type="protein sequence ID" value="jg5325"/>
    <property type="gene ID" value="jg5325"/>
</dbReference>
<feature type="domain" description="HAT C-terminal dimerisation" evidence="4">
    <location>
        <begin position="130"/>
        <end position="194"/>
    </location>
</feature>
<dbReference type="SUPFAM" id="SSF53098">
    <property type="entry name" value="Ribonuclease H-like"/>
    <property type="match status" value="1"/>
</dbReference>
<dbReference type="GO" id="GO:0005840">
    <property type="term" value="C:ribosome"/>
    <property type="evidence" value="ECO:0007669"/>
    <property type="project" value="UniProtKB-KW"/>
</dbReference>
<dbReference type="AlphaFoldDB" id="A0A915EDX8"/>
<keyword evidence="2" id="KW-0687">Ribonucleoprotein</keyword>
<dbReference type="Pfam" id="PF05699">
    <property type="entry name" value="Dimer_Tnp_hAT"/>
    <property type="match status" value="1"/>
</dbReference>
<dbReference type="SUPFAM" id="SSF55315">
    <property type="entry name" value="L30e-like"/>
    <property type="match status" value="1"/>
</dbReference>
<dbReference type="InterPro" id="IPR029064">
    <property type="entry name" value="Ribosomal_eL30-like_sf"/>
</dbReference>
<dbReference type="GO" id="GO:0046983">
    <property type="term" value="F:protein dimerization activity"/>
    <property type="evidence" value="ECO:0007669"/>
    <property type="project" value="InterPro"/>
</dbReference>
<dbReference type="Proteomes" id="UP000887574">
    <property type="component" value="Unplaced"/>
</dbReference>
<name>A0A915EDX8_9BILA</name>
<dbReference type="InterPro" id="IPR004038">
    <property type="entry name" value="Ribosomal_eL8/eL30/eS12/Gad45"/>
</dbReference>
<reference evidence="6" key="1">
    <citation type="submission" date="2022-11" db="UniProtKB">
        <authorList>
            <consortium name="WormBaseParasite"/>
        </authorList>
    </citation>
    <scope>IDENTIFICATION</scope>
</reference>
<organism evidence="5 6">
    <name type="scientific">Ditylenchus dipsaci</name>
    <dbReference type="NCBI Taxonomy" id="166011"/>
    <lineage>
        <taxon>Eukaryota</taxon>
        <taxon>Metazoa</taxon>
        <taxon>Ecdysozoa</taxon>
        <taxon>Nematoda</taxon>
        <taxon>Chromadorea</taxon>
        <taxon>Rhabditida</taxon>
        <taxon>Tylenchina</taxon>
        <taxon>Tylenchomorpha</taxon>
        <taxon>Sphaerularioidea</taxon>
        <taxon>Anguinidae</taxon>
        <taxon>Anguininae</taxon>
        <taxon>Ditylenchus</taxon>
    </lineage>
</organism>
<evidence type="ECO:0000256" key="1">
    <source>
        <dbReference type="ARBA" id="ARBA00022980"/>
    </source>
</evidence>
<dbReference type="GO" id="GO:1990904">
    <property type="term" value="C:ribonucleoprotein complex"/>
    <property type="evidence" value="ECO:0007669"/>
    <property type="project" value="UniProtKB-KW"/>
</dbReference>
<keyword evidence="1" id="KW-0689">Ribosomal protein</keyword>
<sequence>MDKREDKKMPEIPGNNDFILIRHLLDVLRIYDKETKRLSRETSTCSAILPTLKQIMKALDFFSSSLLPAQIGGDLAEFEWKWGSSENQAEEGEEDIDQSMRTARTSAEEPRMLTNSEKMNFIDTVKIELAQFRQIRSVLKRDEDLFNWWSGKGDTFPKLFEAARILFAISATSVSSERVFSGAGQIYGKKRVNCASIRKRTMAVGKQKNSAKNINSRLTLVMKSGKYCLGYKSSLKSIRKKKAKLVIPSNKSCRKSEVQYYAMLGKIGVHEYQYRRQQYRIGNGGGKLFRVSMMCVIVAHDSDILRSEK</sequence>
<dbReference type="InterPro" id="IPR039109">
    <property type="entry name" value="Ribosomal_eL30-like"/>
</dbReference>
<dbReference type="InterPro" id="IPR012337">
    <property type="entry name" value="RNaseH-like_sf"/>
</dbReference>
<evidence type="ECO:0000313" key="5">
    <source>
        <dbReference type="Proteomes" id="UP000887574"/>
    </source>
</evidence>
<dbReference type="GO" id="GO:0003723">
    <property type="term" value="F:RNA binding"/>
    <property type="evidence" value="ECO:0007669"/>
    <property type="project" value="InterPro"/>
</dbReference>
<evidence type="ECO:0000256" key="2">
    <source>
        <dbReference type="ARBA" id="ARBA00023274"/>
    </source>
</evidence>